<evidence type="ECO:0000313" key="2">
    <source>
        <dbReference type="Proteomes" id="UP000634136"/>
    </source>
</evidence>
<protein>
    <submittedName>
        <fullName evidence="1">Uncharacterized protein</fullName>
    </submittedName>
</protein>
<keyword evidence="2" id="KW-1185">Reference proteome</keyword>
<proteinExistence type="predicted"/>
<dbReference type="EMBL" id="JAAIUW010000001">
    <property type="protein sequence ID" value="KAF7844350.1"/>
    <property type="molecule type" value="Genomic_DNA"/>
</dbReference>
<evidence type="ECO:0000313" key="1">
    <source>
        <dbReference type="EMBL" id="KAF7844350.1"/>
    </source>
</evidence>
<dbReference type="Proteomes" id="UP000634136">
    <property type="component" value="Unassembled WGS sequence"/>
</dbReference>
<organism evidence="1 2">
    <name type="scientific">Senna tora</name>
    <dbReference type="NCBI Taxonomy" id="362788"/>
    <lineage>
        <taxon>Eukaryota</taxon>
        <taxon>Viridiplantae</taxon>
        <taxon>Streptophyta</taxon>
        <taxon>Embryophyta</taxon>
        <taxon>Tracheophyta</taxon>
        <taxon>Spermatophyta</taxon>
        <taxon>Magnoliopsida</taxon>
        <taxon>eudicotyledons</taxon>
        <taxon>Gunneridae</taxon>
        <taxon>Pentapetalae</taxon>
        <taxon>rosids</taxon>
        <taxon>fabids</taxon>
        <taxon>Fabales</taxon>
        <taxon>Fabaceae</taxon>
        <taxon>Caesalpinioideae</taxon>
        <taxon>Cassia clade</taxon>
        <taxon>Senna</taxon>
    </lineage>
</organism>
<comment type="caution">
    <text evidence="1">The sequence shown here is derived from an EMBL/GenBank/DDBJ whole genome shotgun (WGS) entry which is preliminary data.</text>
</comment>
<dbReference type="AlphaFoldDB" id="A0A835CLC0"/>
<reference evidence="1" key="1">
    <citation type="submission" date="2020-09" db="EMBL/GenBank/DDBJ databases">
        <title>Genome-Enabled Discovery of Anthraquinone Biosynthesis in Senna tora.</title>
        <authorList>
            <person name="Kang S.-H."/>
            <person name="Pandey R.P."/>
            <person name="Lee C.-M."/>
            <person name="Sim J.-S."/>
            <person name="Jeong J.-T."/>
            <person name="Choi B.-S."/>
            <person name="Jung M."/>
            <person name="Ginzburg D."/>
            <person name="Zhao K."/>
            <person name="Won S.Y."/>
            <person name="Oh T.-J."/>
            <person name="Yu Y."/>
            <person name="Kim N.-H."/>
            <person name="Lee O.R."/>
            <person name="Lee T.-H."/>
            <person name="Bashyal P."/>
            <person name="Kim T.-S."/>
            <person name="Lee W.-H."/>
            <person name="Kawkins C."/>
            <person name="Kim C.-K."/>
            <person name="Kim J.S."/>
            <person name="Ahn B.O."/>
            <person name="Rhee S.Y."/>
            <person name="Sohng J.K."/>
        </authorList>
    </citation>
    <scope>NUCLEOTIDE SEQUENCE</scope>
    <source>
        <tissue evidence="1">Leaf</tissue>
    </source>
</reference>
<accession>A0A835CLC0</accession>
<sequence>MLVKTIASRCNGNSSGFNAQMGLGIAWKVCQVMSKYKFKRVVAQVSQNDRLNGARDRMEANRLLCVVFGNSGGFNARMGPVIAYKEFEWIQCLNLSRDRIEELKKCKLKRVVAQASQDDRYALYLGIQVYLRLEWGS</sequence>
<gene>
    <name evidence="1" type="ORF">G2W53_001255</name>
</gene>
<name>A0A835CLC0_9FABA</name>